<dbReference type="STRING" id="591159.SSQG_07311"/>
<protein>
    <submittedName>
        <fullName evidence="2">Predicted protein</fullName>
    </submittedName>
</protein>
<name>D9XDE6_STRVT</name>
<evidence type="ECO:0000313" key="3">
    <source>
        <dbReference type="Proteomes" id="UP000004184"/>
    </source>
</evidence>
<organism evidence="2 3">
    <name type="scientific">Streptomyces viridochromogenes (strain DSM 40736 / JCM 4977 / BCRC 1201 / Tue 494)</name>
    <dbReference type="NCBI Taxonomy" id="591159"/>
    <lineage>
        <taxon>Bacteria</taxon>
        <taxon>Bacillati</taxon>
        <taxon>Actinomycetota</taxon>
        <taxon>Actinomycetes</taxon>
        <taxon>Kitasatosporales</taxon>
        <taxon>Streptomycetaceae</taxon>
        <taxon>Streptomyces</taxon>
    </lineage>
</organism>
<dbReference type="eggNOG" id="ENOG502ZSHI">
    <property type="taxonomic scope" value="Bacteria"/>
</dbReference>
<dbReference type="EMBL" id="GG657757">
    <property type="protein sequence ID" value="EFL36793.1"/>
    <property type="molecule type" value="Genomic_DNA"/>
</dbReference>
<evidence type="ECO:0000313" key="2">
    <source>
        <dbReference type="EMBL" id="EFL36793.1"/>
    </source>
</evidence>
<keyword evidence="1" id="KW-0472">Membrane</keyword>
<sequence length="166" mass="17833">MGLRPFPGVGHLLPAAPPQLRRAAPHPQRVPGVRPAPCGGRGGGAGADAPVTAMEGLPVDMRAFHNEVEGHLLAAAAHAEARASAERFAARLDWLTEAQRQEVERLFAAEHLELARASWRRTVRRGEELRDEYGAVYRGLRTRLLAGLLLGFALVAAVNFVVLVSG</sequence>
<evidence type="ECO:0000256" key="1">
    <source>
        <dbReference type="SAM" id="Phobius"/>
    </source>
</evidence>
<accession>D9XDE6</accession>
<proteinExistence type="predicted"/>
<keyword evidence="1" id="KW-0812">Transmembrane</keyword>
<dbReference type="Proteomes" id="UP000004184">
    <property type="component" value="Unassembled WGS sequence"/>
</dbReference>
<gene>
    <name evidence="2" type="ORF">SSQG_07311</name>
</gene>
<dbReference type="HOGENOM" id="CLU_1531691_0_0_11"/>
<keyword evidence="1" id="KW-1133">Transmembrane helix</keyword>
<dbReference type="AlphaFoldDB" id="D9XDE6"/>
<reference evidence="3" key="1">
    <citation type="submission" date="2009-02" db="EMBL/GenBank/DDBJ databases">
        <title>Annotation of Streptomyces viridochromogenes strain DSM 40736.</title>
        <authorList>
            <consortium name="The Broad Institute Genome Sequencing Platform"/>
            <consortium name="Broad Institute Microbial Sequencing Center"/>
            <person name="Fischbach M."/>
            <person name="Godfrey P."/>
            <person name="Ward D."/>
            <person name="Young S."/>
            <person name="Zeng Q."/>
            <person name="Koehrsen M."/>
            <person name="Alvarado L."/>
            <person name="Berlin A.M."/>
            <person name="Bochicchio J."/>
            <person name="Borenstein D."/>
            <person name="Chapman S.B."/>
            <person name="Chen Z."/>
            <person name="Engels R."/>
            <person name="Freedman E."/>
            <person name="Gellesch M."/>
            <person name="Goldberg J."/>
            <person name="Griggs A."/>
            <person name="Gujja S."/>
            <person name="Heilman E.R."/>
            <person name="Heiman D.I."/>
            <person name="Hepburn T.A."/>
            <person name="Howarth C."/>
            <person name="Jen D."/>
            <person name="Larson L."/>
            <person name="Lewis B."/>
            <person name="Mehta T."/>
            <person name="Park D."/>
            <person name="Pearson M."/>
            <person name="Richards J."/>
            <person name="Roberts A."/>
            <person name="Saif S."/>
            <person name="Shea T.D."/>
            <person name="Shenoy N."/>
            <person name="Sisk P."/>
            <person name="Stolte C."/>
            <person name="Sykes S.N."/>
            <person name="Thomson T."/>
            <person name="Walk T."/>
            <person name="White J."/>
            <person name="Yandava C."/>
            <person name="Straight P."/>
            <person name="Clardy J."/>
            <person name="Hung D."/>
            <person name="Kolter R."/>
            <person name="Mekalanos J."/>
            <person name="Walker S."/>
            <person name="Walsh C.T."/>
            <person name="Wieland-Brown L.C."/>
            <person name="Haas B."/>
            <person name="Nusbaum C."/>
            <person name="Birren B."/>
        </authorList>
    </citation>
    <scope>NUCLEOTIDE SEQUENCE [LARGE SCALE GENOMIC DNA]</scope>
    <source>
        <strain evidence="3">DSM 40736 / JCM 4977 / BCRC 1201 / Tue 494</strain>
    </source>
</reference>
<keyword evidence="3" id="KW-1185">Reference proteome</keyword>
<feature type="transmembrane region" description="Helical" evidence="1">
    <location>
        <begin position="144"/>
        <end position="164"/>
    </location>
</feature>